<accession>A0A9D1Z2C5</accession>
<evidence type="ECO:0000313" key="4">
    <source>
        <dbReference type="Proteomes" id="UP000886824"/>
    </source>
</evidence>
<dbReference type="InterPro" id="IPR051803">
    <property type="entry name" value="TA_system_RelE-like_toxin"/>
</dbReference>
<dbReference type="Pfam" id="PF05016">
    <property type="entry name" value="ParE_toxin"/>
    <property type="match status" value="1"/>
</dbReference>
<comment type="caution">
    <text evidence="3">The sequence shown here is derived from an EMBL/GenBank/DDBJ whole genome shotgun (WGS) entry which is preliminary data.</text>
</comment>
<protein>
    <submittedName>
        <fullName evidence="3">Type II toxin-antitoxin system RelE/ParE family toxin</fullName>
    </submittedName>
</protein>
<gene>
    <name evidence="3" type="ORF">H9826_01485</name>
</gene>
<dbReference type="NCBIfam" id="TIGR02385">
    <property type="entry name" value="RelE_StbE"/>
    <property type="match status" value="1"/>
</dbReference>
<evidence type="ECO:0000256" key="2">
    <source>
        <dbReference type="ARBA" id="ARBA00022649"/>
    </source>
</evidence>
<dbReference type="Proteomes" id="UP000886824">
    <property type="component" value="Unassembled WGS sequence"/>
</dbReference>
<dbReference type="AlphaFoldDB" id="A0A9D1Z2C5"/>
<comment type="similarity">
    <text evidence="1">Belongs to the RelE toxin family.</text>
</comment>
<evidence type="ECO:0000313" key="3">
    <source>
        <dbReference type="EMBL" id="HIY72633.1"/>
    </source>
</evidence>
<reference evidence="3" key="2">
    <citation type="submission" date="2021-04" db="EMBL/GenBank/DDBJ databases">
        <authorList>
            <person name="Gilroy R."/>
        </authorList>
    </citation>
    <scope>NUCLEOTIDE SEQUENCE</scope>
    <source>
        <strain evidence="3">CHK33-7979</strain>
    </source>
</reference>
<evidence type="ECO:0000256" key="1">
    <source>
        <dbReference type="ARBA" id="ARBA00006226"/>
    </source>
</evidence>
<name>A0A9D1Z2C5_9FIRM</name>
<dbReference type="InterPro" id="IPR035093">
    <property type="entry name" value="RelE/ParE_toxin_dom_sf"/>
</dbReference>
<dbReference type="EMBL" id="DXCX01000017">
    <property type="protein sequence ID" value="HIY72633.1"/>
    <property type="molecule type" value="Genomic_DNA"/>
</dbReference>
<dbReference type="Gene3D" id="3.30.2310.20">
    <property type="entry name" value="RelE-like"/>
    <property type="match status" value="1"/>
</dbReference>
<dbReference type="InterPro" id="IPR007712">
    <property type="entry name" value="RelE/ParE_toxin"/>
</dbReference>
<organism evidence="3 4">
    <name type="scientific">Candidatus Intestinimonas merdavium</name>
    <dbReference type="NCBI Taxonomy" id="2838622"/>
    <lineage>
        <taxon>Bacteria</taxon>
        <taxon>Bacillati</taxon>
        <taxon>Bacillota</taxon>
        <taxon>Clostridia</taxon>
        <taxon>Eubacteriales</taxon>
        <taxon>Intestinimonas</taxon>
    </lineage>
</organism>
<keyword evidence="2" id="KW-1277">Toxin-antitoxin system</keyword>
<sequence length="100" mass="11783">MEQYEVKIFPTAKQDLLEIIDYLNTLSAEAALRYYDKLTEEIASLSHMPERCPRPRDLALAAKGYRYLVVENYLVFYTISGKTVQIQRILYGRRDYQNIL</sequence>
<proteinExistence type="inferred from homology"/>
<reference evidence="3" key="1">
    <citation type="journal article" date="2021" name="PeerJ">
        <title>Extensive microbial diversity within the chicken gut microbiome revealed by metagenomics and culture.</title>
        <authorList>
            <person name="Gilroy R."/>
            <person name="Ravi A."/>
            <person name="Getino M."/>
            <person name="Pursley I."/>
            <person name="Horton D.L."/>
            <person name="Alikhan N.F."/>
            <person name="Baker D."/>
            <person name="Gharbi K."/>
            <person name="Hall N."/>
            <person name="Watson M."/>
            <person name="Adriaenssens E.M."/>
            <person name="Foster-Nyarko E."/>
            <person name="Jarju S."/>
            <person name="Secka A."/>
            <person name="Antonio M."/>
            <person name="Oren A."/>
            <person name="Chaudhuri R.R."/>
            <person name="La Ragione R."/>
            <person name="Hildebrand F."/>
            <person name="Pallen M.J."/>
        </authorList>
    </citation>
    <scope>NUCLEOTIDE SEQUENCE</scope>
    <source>
        <strain evidence="3">CHK33-7979</strain>
    </source>
</reference>
<dbReference type="PANTHER" id="PTHR33755">
    <property type="entry name" value="TOXIN PARE1-RELATED"/>
    <property type="match status" value="1"/>
</dbReference>